<feature type="domain" description="NAD-dependent epimerase/dehydratase" evidence="1">
    <location>
        <begin position="3"/>
        <end position="235"/>
    </location>
</feature>
<name>A0ABU3K5C5_9BACT</name>
<dbReference type="Pfam" id="PF01370">
    <property type="entry name" value="Epimerase"/>
    <property type="match status" value="1"/>
</dbReference>
<proteinExistence type="predicted"/>
<gene>
    <name evidence="2" type="ORF">PPG34_04400</name>
</gene>
<reference evidence="2 3" key="1">
    <citation type="journal article" date="2023" name="ISME J.">
        <title>Cultivation and genomic characterization of novel and ubiquitous marine nitrite-oxidizing bacteria from the Nitrospirales.</title>
        <authorList>
            <person name="Mueller A.J."/>
            <person name="Daebeler A."/>
            <person name="Herbold C.W."/>
            <person name="Kirkegaard R.H."/>
            <person name="Daims H."/>
        </authorList>
    </citation>
    <scope>NUCLEOTIDE SEQUENCE [LARGE SCALE GENOMIC DNA]</scope>
    <source>
        <strain evidence="2 3">EB</strain>
    </source>
</reference>
<dbReference type="EMBL" id="JAQOUE010000001">
    <property type="protein sequence ID" value="MDT7041578.1"/>
    <property type="molecule type" value="Genomic_DNA"/>
</dbReference>
<accession>A0ABU3K5C5</accession>
<dbReference type="PANTHER" id="PTHR43245">
    <property type="entry name" value="BIFUNCTIONAL POLYMYXIN RESISTANCE PROTEIN ARNA"/>
    <property type="match status" value="1"/>
</dbReference>
<evidence type="ECO:0000259" key="1">
    <source>
        <dbReference type="Pfam" id="PF01370"/>
    </source>
</evidence>
<dbReference type="CDD" id="cd08946">
    <property type="entry name" value="SDR_e"/>
    <property type="match status" value="1"/>
</dbReference>
<dbReference type="InterPro" id="IPR001509">
    <property type="entry name" value="Epimerase_deHydtase"/>
</dbReference>
<dbReference type="InterPro" id="IPR036291">
    <property type="entry name" value="NAD(P)-bd_dom_sf"/>
</dbReference>
<dbReference type="RefSeq" id="WP_313831927.1">
    <property type="nucleotide sequence ID" value="NZ_JAQOUE010000001.1"/>
</dbReference>
<evidence type="ECO:0000313" key="3">
    <source>
        <dbReference type="Proteomes" id="UP001250932"/>
    </source>
</evidence>
<dbReference type="InterPro" id="IPR050177">
    <property type="entry name" value="Lipid_A_modif_metabolic_enz"/>
</dbReference>
<dbReference type="Proteomes" id="UP001250932">
    <property type="component" value="Unassembled WGS sequence"/>
</dbReference>
<evidence type="ECO:0000313" key="2">
    <source>
        <dbReference type="EMBL" id="MDT7041578.1"/>
    </source>
</evidence>
<sequence>MKVLVTGHKGYIGTVLVPKLVALGYDVKGLDSDLFADCTFGTEVQEIPWIKKDIRDVTSEDVKGVDAIIHLAGLSNDPLGDLDPNLTYAINYQASVKLAKLAKEAGVSRFIFSSSCSNYGAGGEDLLTENSAFNPVTPYGRSKVMVEQDVSPMAGPTFSPVFLRNATVYGVSPRLRFDLVLNNLVAWAFTSGRVFIKSDGSPWRPIVHVEDVAQAFIAVLHAPRESVHNQAFNVGDTKENYRVRELADMVKATVPGCHIEYAKDAGPDKRCYRVDCQKILGMVAEFAPQWTAAKGAKELYDAYKETGLRLEEFEGIRYKRIDHIKDLIESGRLDRTLRWNKVQAISDHQERACA</sequence>
<dbReference type="PANTHER" id="PTHR43245:SF23">
    <property type="entry name" value="NAD(P)-BINDING DOMAIN-CONTAINING PROTEIN"/>
    <property type="match status" value="1"/>
</dbReference>
<organism evidence="2 3">
    <name type="scientific">Candidatus Nitronereus thalassa</name>
    <dbReference type="NCBI Taxonomy" id="3020898"/>
    <lineage>
        <taxon>Bacteria</taxon>
        <taxon>Pseudomonadati</taxon>
        <taxon>Nitrospirota</taxon>
        <taxon>Nitrospiria</taxon>
        <taxon>Nitrospirales</taxon>
        <taxon>Nitrospiraceae</taxon>
        <taxon>Candidatus Nitronereus</taxon>
    </lineage>
</organism>
<dbReference type="Gene3D" id="3.40.50.720">
    <property type="entry name" value="NAD(P)-binding Rossmann-like Domain"/>
    <property type="match status" value="1"/>
</dbReference>
<protein>
    <submittedName>
        <fullName evidence="2">NAD(P)-dependent oxidoreductase</fullName>
    </submittedName>
</protein>
<comment type="caution">
    <text evidence="2">The sequence shown here is derived from an EMBL/GenBank/DDBJ whole genome shotgun (WGS) entry which is preliminary data.</text>
</comment>
<keyword evidence="3" id="KW-1185">Reference proteome</keyword>
<dbReference type="SUPFAM" id="SSF51735">
    <property type="entry name" value="NAD(P)-binding Rossmann-fold domains"/>
    <property type="match status" value="1"/>
</dbReference>